<dbReference type="PANTHER" id="PTHR43046">
    <property type="entry name" value="GDP-MANNOSE MANNOSYL HYDROLASE"/>
    <property type="match status" value="1"/>
</dbReference>
<dbReference type="Gene3D" id="3.90.79.10">
    <property type="entry name" value="Nucleoside Triphosphate Pyrophosphohydrolase"/>
    <property type="match status" value="1"/>
</dbReference>
<sequence>MEAKDKELHRIAATAIIYREDGKYLIAKRAPHKKVQPNKWGVPGGGLNTDDYTNEPVSTPISKQWYGSLERALRREIKEEVNLEVGKLEYLLDLTFIRPDGIPVLCLSYFAPYVSGEVELDGDATEFAWIDGNEVDKYDLIQGIEHEIQLVDEILEQRKNGS</sequence>
<keyword evidence="2" id="KW-0378">Hydrolase</keyword>
<evidence type="ECO:0000313" key="4">
    <source>
        <dbReference type="EMBL" id="OGY12151.1"/>
    </source>
</evidence>
<dbReference type="Proteomes" id="UP000178272">
    <property type="component" value="Unassembled WGS sequence"/>
</dbReference>
<organism evidence="4 5">
    <name type="scientific">Candidatus Blackburnbacteria bacterium RIFCSPHIGHO2_12_FULL_41_13b</name>
    <dbReference type="NCBI Taxonomy" id="1797517"/>
    <lineage>
        <taxon>Bacteria</taxon>
        <taxon>Candidatus Blackburniibacteriota</taxon>
    </lineage>
</organism>
<dbReference type="PANTHER" id="PTHR43046:SF14">
    <property type="entry name" value="MUTT_NUDIX FAMILY PROTEIN"/>
    <property type="match status" value="1"/>
</dbReference>
<dbReference type="Pfam" id="PF00293">
    <property type="entry name" value="NUDIX"/>
    <property type="match status" value="1"/>
</dbReference>
<evidence type="ECO:0000313" key="5">
    <source>
        <dbReference type="Proteomes" id="UP000178272"/>
    </source>
</evidence>
<dbReference type="GO" id="GO:0016787">
    <property type="term" value="F:hydrolase activity"/>
    <property type="evidence" value="ECO:0007669"/>
    <property type="project" value="UniProtKB-KW"/>
</dbReference>
<dbReference type="PROSITE" id="PS51462">
    <property type="entry name" value="NUDIX"/>
    <property type="match status" value="1"/>
</dbReference>
<dbReference type="SUPFAM" id="SSF55811">
    <property type="entry name" value="Nudix"/>
    <property type="match status" value="1"/>
</dbReference>
<protein>
    <recommendedName>
        <fullName evidence="3">Nudix hydrolase domain-containing protein</fullName>
    </recommendedName>
</protein>
<evidence type="ECO:0000256" key="1">
    <source>
        <dbReference type="ARBA" id="ARBA00001946"/>
    </source>
</evidence>
<gene>
    <name evidence="4" type="ORF">A3F61_01065</name>
</gene>
<reference evidence="4 5" key="1">
    <citation type="journal article" date="2016" name="Nat. Commun.">
        <title>Thousands of microbial genomes shed light on interconnected biogeochemical processes in an aquifer system.</title>
        <authorList>
            <person name="Anantharaman K."/>
            <person name="Brown C.T."/>
            <person name="Hug L.A."/>
            <person name="Sharon I."/>
            <person name="Castelle C.J."/>
            <person name="Probst A.J."/>
            <person name="Thomas B.C."/>
            <person name="Singh A."/>
            <person name="Wilkins M.J."/>
            <person name="Karaoz U."/>
            <person name="Brodie E.L."/>
            <person name="Williams K.H."/>
            <person name="Hubbard S.S."/>
            <person name="Banfield J.F."/>
        </authorList>
    </citation>
    <scope>NUCLEOTIDE SEQUENCE [LARGE SCALE GENOMIC DNA]</scope>
</reference>
<dbReference type="EMBL" id="MHCA01000026">
    <property type="protein sequence ID" value="OGY12151.1"/>
    <property type="molecule type" value="Genomic_DNA"/>
</dbReference>
<proteinExistence type="predicted"/>
<comment type="cofactor">
    <cofactor evidence="1">
        <name>Mg(2+)</name>
        <dbReference type="ChEBI" id="CHEBI:18420"/>
    </cofactor>
</comment>
<feature type="domain" description="Nudix hydrolase" evidence="3">
    <location>
        <begin position="8"/>
        <end position="156"/>
    </location>
</feature>
<dbReference type="AlphaFoldDB" id="A0A1G1VA69"/>
<evidence type="ECO:0000256" key="2">
    <source>
        <dbReference type="ARBA" id="ARBA00022801"/>
    </source>
</evidence>
<evidence type="ECO:0000259" key="3">
    <source>
        <dbReference type="PROSITE" id="PS51462"/>
    </source>
</evidence>
<dbReference type="InterPro" id="IPR000086">
    <property type="entry name" value="NUDIX_hydrolase_dom"/>
</dbReference>
<dbReference type="InterPro" id="IPR015797">
    <property type="entry name" value="NUDIX_hydrolase-like_dom_sf"/>
</dbReference>
<dbReference type="STRING" id="1797517.A3F61_01065"/>
<accession>A0A1G1VA69</accession>
<comment type="caution">
    <text evidence="4">The sequence shown here is derived from an EMBL/GenBank/DDBJ whole genome shotgun (WGS) entry which is preliminary data.</text>
</comment>
<name>A0A1G1VA69_9BACT</name>
<dbReference type="CDD" id="cd02883">
    <property type="entry name" value="NUDIX_Hydrolase"/>
    <property type="match status" value="1"/>
</dbReference>